<dbReference type="PROSITE" id="PS51186">
    <property type="entry name" value="GNAT"/>
    <property type="match status" value="1"/>
</dbReference>
<evidence type="ECO:0000313" key="4">
    <source>
        <dbReference type="EMBL" id="SDS40081.1"/>
    </source>
</evidence>
<sequence>MGAEDGLTEGGAPEQLRMLWPAGEAPAAEATQLPDGYALRQGRADQDVPAFRELMTRVELGTWDDDKLTEVLESVVPDGWHLVVHEPTGMVVATGMSQRRPVPDLYPNGHEVGWIAAHPDHSGRGLGRAVTAAATARLVELGAKCVYLQTDDFRLPALHTYLRLGFRPHLWAAGMVERWREICERLGEPLQPAEWPVEG</sequence>
<evidence type="ECO:0000256" key="2">
    <source>
        <dbReference type="ARBA" id="ARBA00023315"/>
    </source>
</evidence>
<reference evidence="4 5" key="1">
    <citation type="submission" date="2016-10" db="EMBL/GenBank/DDBJ databases">
        <authorList>
            <person name="de Groot N.N."/>
        </authorList>
    </citation>
    <scope>NUCLEOTIDE SEQUENCE [LARGE SCALE GENOMIC DNA]</scope>
    <source>
        <strain evidence="4 5">DSM 22024</strain>
    </source>
</reference>
<dbReference type="InterPro" id="IPR016181">
    <property type="entry name" value="Acyl_CoA_acyltransferase"/>
</dbReference>
<dbReference type="STRING" id="117157.SAMN04489717_2577"/>
<dbReference type="OrthoDB" id="9799092at2"/>
<organism evidence="4 5">
    <name type="scientific">Actinopolymorpha singaporensis</name>
    <dbReference type="NCBI Taxonomy" id="117157"/>
    <lineage>
        <taxon>Bacteria</taxon>
        <taxon>Bacillati</taxon>
        <taxon>Actinomycetota</taxon>
        <taxon>Actinomycetes</taxon>
        <taxon>Propionibacteriales</taxon>
        <taxon>Actinopolymorphaceae</taxon>
        <taxon>Actinopolymorpha</taxon>
    </lineage>
</organism>
<evidence type="ECO:0000313" key="5">
    <source>
        <dbReference type="Proteomes" id="UP000198983"/>
    </source>
</evidence>
<name>A0A1H1RWC2_9ACTN</name>
<dbReference type="AlphaFoldDB" id="A0A1H1RWC2"/>
<evidence type="ECO:0000259" key="3">
    <source>
        <dbReference type="PROSITE" id="PS51186"/>
    </source>
</evidence>
<dbReference type="InterPro" id="IPR050832">
    <property type="entry name" value="Bact_Acetyltransf"/>
</dbReference>
<dbReference type="PANTHER" id="PTHR43877">
    <property type="entry name" value="AMINOALKYLPHOSPHONATE N-ACETYLTRANSFERASE-RELATED-RELATED"/>
    <property type="match status" value="1"/>
</dbReference>
<keyword evidence="2" id="KW-0012">Acyltransferase</keyword>
<proteinExistence type="predicted"/>
<keyword evidence="5" id="KW-1185">Reference proteome</keyword>
<accession>A0A1H1RWC2</accession>
<dbReference type="SUPFAM" id="SSF55729">
    <property type="entry name" value="Acyl-CoA N-acyltransferases (Nat)"/>
    <property type="match status" value="1"/>
</dbReference>
<dbReference type="GO" id="GO:0016747">
    <property type="term" value="F:acyltransferase activity, transferring groups other than amino-acyl groups"/>
    <property type="evidence" value="ECO:0007669"/>
    <property type="project" value="InterPro"/>
</dbReference>
<dbReference type="RefSeq" id="WP_092653541.1">
    <property type="nucleotide sequence ID" value="NZ_LT629732.1"/>
</dbReference>
<gene>
    <name evidence="4" type="ORF">SAMN04489717_2577</name>
</gene>
<dbReference type="Gene3D" id="3.40.630.30">
    <property type="match status" value="1"/>
</dbReference>
<dbReference type="Proteomes" id="UP000198983">
    <property type="component" value="Chromosome I"/>
</dbReference>
<dbReference type="Pfam" id="PF00583">
    <property type="entry name" value="Acetyltransf_1"/>
    <property type="match status" value="1"/>
</dbReference>
<keyword evidence="1 4" id="KW-0808">Transferase</keyword>
<protein>
    <submittedName>
        <fullName evidence="4">Acetyltransferase (GNAT) family protein</fullName>
    </submittedName>
</protein>
<dbReference type="EMBL" id="LT629732">
    <property type="protein sequence ID" value="SDS40081.1"/>
    <property type="molecule type" value="Genomic_DNA"/>
</dbReference>
<feature type="domain" description="N-acetyltransferase" evidence="3">
    <location>
        <begin position="37"/>
        <end position="191"/>
    </location>
</feature>
<evidence type="ECO:0000256" key="1">
    <source>
        <dbReference type="ARBA" id="ARBA00022679"/>
    </source>
</evidence>
<dbReference type="InterPro" id="IPR000182">
    <property type="entry name" value="GNAT_dom"/>
</dbReference>